<gene>
    <name evidence="2" type="ORF">LOC62_07G008911</name>
</gene>
<evidence type="ECO:0000256" key="1">
    <source>
        <dbReference type="SAM" id="MobiDB-lite"/>
    </source>
</evidence>
<evidence type="ECO:0000313" key="3">
    <source>
        <dbReference type="Proteomes" id="UP000827549"/>
    </source>
</evidence>
<dbReference type="Proteomes" id="UP000827549">
    <property type="component" value="Chromosome 7"/>
</dbReference>
<dbReference type="EMBL" id="CP086720">
    <property type="protein sequence ID" value="WOO85412.1"/>
    <property type="molecule type" value="Genomic_DNA"/>
</dbReference>
<feature type="region of interest" description="Disordered" evidence="1">
    <location>
        <begin position="1"/>
        <end position="125"/>
    </location>
</feature>
<feature type="compositionally biased region" description="Basic and acidic residues" evidence="1">
    <location>
        <begin position="82"/>
        <end position="92"/>
    </location>
</feature>
<dbReference type="AlphaFoldDB" id="A0AAF0YGZ4"/>
<sequence length="525" mass="56676">MNDSDATSGLTDDAAGPASSASPSPSPPPSLLEPTPPPGNRRLSLVRGQPVIRRRSRSVLDGESADSHHHRRMQSAPVFLDKAADHDDNSDKGKRRASSIMSALPPPYDVLPPYSGPGRTDDKKLREKPAPALDLLAFPQITALVLAYARGETYAPLRATCKALHARVNAMMYAHVEVKIARVDPSPPPSRTPAPPLSRLQAIVRTIQATSSFLGVTSSNLPFIPEASEGATTTPTPTPEEPVREPYFAVSIVAPRLGRASGLRPGSRIPGLRWDMGATAAHAACVKRLRAHTRVVDDGGSVSEYLDDLRRDEAAMLRLAFGSARIVRNSAGVSVLSAPTHVLFRTLNDGVYLHRHVPDRASRVVVHIDVLADSVAGLNGAVGEIMLPGPRSAGQGQREVYAVFTQTMLGISPHTGPPGMLRETIKDAIHHLGAGLRYTLVGLADLDPGLLGMSWSRSHSTDERHDIIRDGIVEYALRVAPYSRLSEYYRVGDVTREQILALFNLATREQFRAEVGNELYSLSTL</sequence>
<organism evidence="2 3">
    <name type="scientific">Vanrija pseudolonga</name>
    <dbReference type="NCBI Taxonomy" id="143232"/>
    <lineage>
        <taxon>Eukaryota</taxon>
        <taxon>Fungi</taxon>
        <taxon>Dikarya</taxon>
        <taxon>Basidiomycota</taxon>
        <taxon>Agaricomycotina</taxon>
        <taxon>Tremellomycetes</taxon>
        <taxon>Trichosporonales</taxon>
        <taxon>Trichosporonaceae</taxon>
        <taxon>Vanrija</taxon>
    </lineage>
</organism>
<feature type="compositionally biased region" description="Pro residues" evidence="1">
    <location>
        <begin position="24"/>
        <end position="39"/>
    </location>
</feature>
<evidence type="ECO:0000313" key="2">
    <source>
        <dbReference type="EMBL" id="WOO85412.1"/>
    </source>
</evidence>
<reference evidence="2" key="1">
    <citation type="submission" date="2023-10" db="EMBL/GenBank/DDBJ databases">
        <authorList>
            <person name="Noh H."/>
        </authorList>
    </citation>
    <scope>NUCLEOTIDE SEQUENCE</scope>
    <source>
        <strain evidence="2">DUCC4014</strain>
    </source>
</reference>
<name>A0AAF0YGZ4_9TREE</name>
<keyword evidence="3" id="KW-1185">Reference proteome</keyword>
<protein>
    <submittedName>
        <fullName evidence="2">Uncharacterized protein</fullName>
    </submittedName>
</protein>
<dbReference type="RefSeq" id="XP_062631438.1">
    <property type="nucleotide sequence ID" value="XM_062775454.1"/>
</dbReference>
<proteinExistence type="predicted"/>
<dbReference type="GeneID" id="87812075"/>
<feature type="compositionally biased region" description="Polar residues" evidence="1">
    <location>
        <begin position="1"/>
        <end position="10"/>
    </location>
</feature>
<accession>A0AAF0YGZ4</accession>